<dbReference type="InterPro" id="IPR036390">
    <property type="entry name" value="WH_DNA-bd_sf"/>
</dbReference>
<feature type="domain" description="HTH lysR-type" evidence="3">
    <location>
        <begin position="27"/>
        <end position="69"/>
    </location>
</feature>
<dbReference type="Proteomes" id="UP000345637">
    <property type="component" value="Unassembled WGS sequence"/>
</dbReference>
<dbReference type="PANTHER" id="PTHR30537">
    <property type="entry name" value="HTH-TYPE TRANSCRIPTIONAL REGULATOR"/>
    <property type="match status" value="1"/>
</dbReference>
<accession>A0A485B457</accession>
<sequence length="115" mass="12422">MHFCFMGTNESQFTPRPCPVRANCRPGQFSAVARLSGATPSAVSRSVSRLEHELGCKLLHRSTRKLRLSDAGKTVYAHAQEMLESARLAMDSASSTQEVAQGKLTSACQKPSGVL</sequence>
<comment type="similarity">
    <text evidence="1">Belongs to the LysR transcriptional regulatory family.</text>
</comment>
<dbReference type="GO" id="GO:0006351">
    <property type="term" value="P:DNA-templated transcription"/>
    <property type="evidence" value="ECO:0007669"/>
    <property type="project" value="TreeGrafter"/>
</dbReference>
<feature type="region of interest" description="Disordered" evidence="2">
    <location>
        <begin position="92"/>
        <end position="115"/>
    </location>
</feature>
<evidence type="ECO:0000313" key="5">
    <source>
        <dbReference type="Proteomes" id="UP000345637"/>
    </source>
</evidence>
<dbReference type="PANTHER" id="PTHR30537:SF5">
    <property type="entry name" value="HTH-TYPE TRANSCRIPTIONAL ACTIVATOR TTDR-RELATED"/>
    <property type="match status" value="1"/>
</dbReference>
<name>A0A485B457_RAOPL</name>
<dbReference type="GO" id="GO:0043565">
    <property type="term" value="F:sequence-specific DNA binding"/>
    <property type="evidence" value="ECO:0007669"/>
    <property type="project" value="TreeGrafter"/>
</dbReference>
<proteinExistence type="inferred from homology"/>
<evidence type="ECO:0000256" key="1">
    <source>
        <dbReference type="ARBA" id="ARBA00009437"/>
    </source>
</evidence>
<evidence type="ECO:0000256" key="2">
    <source>
        <dbReference type="SAM" id="MobiDB-lite"/>
    </source>
</evidence>
<dbReference type="AlphaFoldDB" id="A0A485B457"/>
<dbReference type="Gene3D" id="1.10.10.10">
    <property type="entry name" value="Winged helix-like DNA-binding domain superfamily/Winged helix DNA-binding domain"/>
    <property type="match status" value="1"/>
</dbReference>
<dbReference type="GO" id="GO:0003700">
    <property type="term" value="F:DNA-binding transcription factor activity"/>
    <property type="evidence" value="ECO:0007669"/>
    <property type="project" value="InterPro"/>
</dbReference>
<dbReference type="InterPro" id="IPR058163">
    <property type="entry name" value="LysR-type_TF_proteobact-type"/>
</dbReference>
<dbReference type="PROSITE" id="PS50931">
    <property type="entry name" value="HTH_LYSR"/>
    <property type="match status" value="1"/>
</dbReference>
<evidence type="ECO:0000313" key="4">
    <source>
        <dbReference type="EMBL" id="VFS66278.1"/>
    </source>
</evidence>
<reference evidence="4 5" key="1">
    <citation type="submission" date="2019-03" db="EMBL/GenBank/DDBJ databases">
        <authorList>
            <consortium name="Pathogen Informatics"/>
        </authorList>
    </citation>
    <scope>NUCLEOTIDE SEQUENCE [LARGE SCALE GENOMIC DNA]</scope>
    <source>
        <strain evidence="4 5">NCTC12998</strain>
    </source>
</reference>
<organism evidence="4 5">
    <name type="scientific">Raoultella planticola</name>
    <name type="common">Klebsiella planticola</name>
    <dbReference type="NCBI Taxonomy" id="575"/>
    <lineage>
        <taxon>Bacteria</taxon>
        <taxon>Pseudomonadati</taxon>
        <taxon>Pseudomonadota</taxon>
        <taxon>Gammaproteobacteria</taxon>
        <taxon>Enterobacterales</taxon>
        <taxon>Enterobacteriaceae</taxon>
        <taxon>Klebsiella/Raoultella group</taxon>
        <taxon>Raoultella</taxon>
    </lineage>
</organism>
<feature type="compositionally biased region" description="Polar residues" evidence="2">
    <location>
        <begin position="92"/>
        <end position="109"/>
    </location>
</feature>
<evidence type="ECO:0000259" key="3">
    <source>
        <dbReference type="PROSITE" id="PS50931"/>
    </source>
</evidence>
<dbReference type="InterPro" id="IPR036388">
    <property type="entry name" value="WH-like_DNA-bd_sf"/>
</dbReference>
<protein>
    <submittedName>
        <fullName evidence="4">D-malate degradation protein R</fullName>
    </submittedName>
</protein>
<dbReference type="Pfam" id="PF00126">
    <property type="entry name" value="HTH_1"/>
    <property type="match status" value="1"/>
</dbReference>
<dbReference type="InterPro" id="IPR000847">
    <property type="entry name" value="LysR_HTH_N"/>
</dbReference>
<dbReference type="EMBL" id="CAADJE010000023">
    <property type="protein sequence ID" value="VFS66278.1"/>
    <property type="molecule type" value="Genomic_DNA"/>
</dbReference>
<gene>
    <name evidence="4" type="primary">dmlR_12</name>
    <name evidence="4" type="ORF">NCTC12998_03000</name>
</gene>
<dbReference type="SUPFAM" id="SSF46785">
    <property type="entry name" value="Winged helix' DNA-binding domain"/>
    <property type="match status" value="1"/>
</dbReference>